<protein>
    <recommendedName>
        <fullName evidence="8">Alcohol dehydrogenase-like C-terminal domain-containing protein</fullName>
    </recommendedName>
</protein>
<reference evidence="6" key="1">
    <citation type="journal article" date="2021" name="IMA Fungus">
        <title>Genomic characterization of three marine fungi, including Emericellopsis atlantica sp. nov. with signatures of a generalist lifestyle and marine biomass degradation.</title>
        <authorList>
            <person name="Hagestad O.C."/>
            <person name="Hou L."/>
            <person name="Andersen J.H."/>
            <person name="Hansen E.H."/>
            <person name="Altermark B."/>
            <person name="Li C."/>
            <person name="Kuhnert E."/>
            <person name="Cox R.J."/>
            <person name="Crous P.W."/>
            <person name="Spatafora J.W."/>
            <person name="Lail K."/>
            <person name="Amirebrahimi M."/>
            <person name="Lipzen A."/>
            <person name="Pangilinan J."/>
            <person name="Andreopoulos W."/>
            <person name="Hayes R.D."/>
            <person name="Ng V."/>
            <person name="Grigoriev I.V."/>
            <person name="Jackson S.A."/>
            <person name="Sutton T.D.S."/>
            <person name="Dobson A.D.W."/>
            <person name="Rama T."/>
        </authorList>
    </citation>
    <scope>NUCLEOTIDE SEQUENCE</scope>
    <source>
        <strain evidence="6">TRa018bII</strain>
    </source>
</reference>
<dbReference type="PANTHER" id="PTHR42813">
    <property type="entry name" value="ZINC-TYPE ALCOHOL DEHYDROGENASE-LIKE"/>
    <property type="match status" value="1"/>
</dbReference>
<keyword evidence="7" id="KW-1185">Reference proteome</keyword>
<comment type="caution">
    <text evidence="6">The sequence shown here is derived from an EMBL/GenBank/DDBJ whole genome shotgun (WGS) entry which is preliminary data.</text>
</comment>
<name>A0A9P7YMP0_9HELO</name>
<dbReference type="Proteomes" id="UP000824998">
    <property type="component" value="Unassembled WGS sequence"/>
</dbReference>
<evidence type="ECO:0000256" key="2">
    <source>
        <dbReference type="ARBA" id="ARBA00008072"/>
    </source>
</evidence>
<evidence type="ECO:0000313" key="6">
    <source>
        <dbReference type="EMBL" id="KAG9236276.1"/>
    </source>
</evidence>
<gene>
    <name evidence="6" type="ORF">BJ875DRAFT_494319</name>
</gene>
<proteinExistence type="inferred from homology"/>
<evidence type="ECO:0000256" key="3">
    <source>
        <dbReference type="ARBA" id="ARBA00022723"/>
    </source>
</evidence>
<dbReference type="EMBL" id="MU251411">
    <property type="protein sequence ID" value="KAG9236276.1"/>
    <property type="molecule type" value="Genomic_DNA"/>
</dbReference>
<comment type="similarity">
    <text evidence="2">Belongs to the zinc-containing alcohol dehydrogenase family.</text>
</comment>
<organism evidence="6 7">
    <name type="scientific">Amylocarpus encephaloides</name>
    <dbReference type="NCBI Taxonomy" id="45428"/>
    <lineage>
        <taxon>Eukaryota</taxon>
        <taxon>Fungi</taxon>
        <taxon>Dikarya</taxon>
        <taxon>Ascomycota</taxon>
        <taxon>Pezizomycotina</taxon>
        <taxon>Leotiomycetes</taxon>
        <taxon>Helotiales</taxon>
        <taxon>Helotiales incertae sedis</taxon>
        <taxon>Amylocarpus</taxon>
    </lineage>
</organism>
<evidence type="ECO:0008006" key="8">
    <source>
        <dbReference type="Google" id="ProtNLM"/>
    </source>
</evidence>
<dbReference type="PANTHER" id="PTHR42813:SF3">
    <property type="entry name" value="GLUTATHIONE-INDEPENDENT FORMALDEHYDE DEHYDROGENASE"/>
    <property type="match status" value="1"/>
</dbReference>
<dbReference type="AlphaFoldDB" id="A0A9P7YMP0"/>
<accession>A0A9P7YMP0</accession>
<dbReference type="SUPFAM" id="SSF51735">
    <property type="entry name" value="NAD(P)-binding Rossmann-fold domains"/>
    <property type="match status" value="1"/>
</dbReference>
<keyword evidence="5" id="KW-0520">NAD</keyword>
<dbReference type="OrthoDB" id="3941538at2759"/>
<sequence>MVLRGPTYLTLWENLGPGGLLCAYSALLRGATKAYSVDNVPQRLGKARSIGAIPIDFSHGPADAQILRLEPNGNVKSLILNQAVHVTRVDGGVGIVGAYTPKDIGEGTADEKKGILPFPAAEFLLKGLTMSGGVAKTHFFVFSKDYKIEDGAKAYRDFSEHRIIKAVFRFDREYRRLG</sequence>
<evidence type="ECO:0000313" key="7">
    <source>
        <dbReference type="Proteomes" id="UP000824998"/>
    </source>
</evidence>
<comment type="cofactor">
    <cofactor evidence="1">
        <name>Zn(2+)</name>
        <dbReference type="ChEBI" id="CHEBI:29105"/>
    </cofactor>
</comment>
<evidence type="ECO:0000256" key="1">
    <source>
        <dbReference type="ARBA" id="ARBA00001947"/>
    </source>
</evidence>
<dbReference type="Gene3D" id="3.40.50.720">
    <property type="entry name" value="NAD(P)-binding Rossmann-like Domain"/>
    <property type="match status" value="1"/>
</dbReference>
<evidence type="ECO:0000256" key="5">
    <source>
        <dbReference type="ARBA" id="ARBA00023027"/>
    </source>
</evidence>
<dbReference type="GO" id="GO:0046872">
    <property type="term" value="F:metal ion binding"/>
    <property type="evidence" value="ECO:0007669"/>
    <property type="project" value="UniProtKB-KW"/>
</dbReference>
<dbReference type="InterPro" id="IPR036291">
    <property type="entry name" value="NAD(P)-bd_dom_sf"/>
</dbReference>
<evidence type="ECO:0000256" key="4">
    <source>
        <dbReference type="ARBA" id="ARBA00022833"/>
    </source>
</evidence>
<keyword evidence="3" id="KW-0479">Metal-binding</keyword>
<keyword evidence="4" id="KW-0862">Zinc</keyword>